<dbReference type="Pfam" id="PF25273">
    <property type="entry name" value="DUF7869"/>
    <property type="match status" value="1"/>
</dbReference>
<keyword evidence="3" id="KW-1185">Reference proteome</keyword>
<evidence type="ECO:0000313" key="2">
    <source>
        <dbReference type="EMBL" id="WAR24607.1"/>
    </source>
</evidence>
<sequence length="254" mass="29152">METRRKYKKLQTLFFQRGEVLIPETVNGRVLEEPEKKVHLFGFRDDALPIQYNFLIDEAETMMQDGGGIHGPDAVISLVDYALTETMIGLNEEIRYLMQVAGHARCIIDAGFGRIKALYRRTDCETLSDLENVVASSSTTNEAVLYKKPDGTSRFKWREWKTFLGEQFRALKGIRSYQQFRFTSESPGIIFLKKGEDNEETSYCVFRGGNVLRSRPQEVQAAGLSRERQAYLATHVRKYLRAKNKDTTCPLSEE</sequence>
<evidence type="ECO:0000313" key="3">
    <source>
        <dbReference type="Proteomes" id="UP001164746"/>
    </source>
</evidence>
<dbReference type="PANTHER" id="PTHR34415">
    <property type="entry name" value="INTEGRASE CATALYTIC DOMAIN-CONTAINING PROTEIN"/>
    <property type="match status" value="1"/>
</dbReference>
<organism evidence="2 3">
    <name type="scientific">Mya arenaria</name>
    <name type="common">Soft-shell clam</name>
    <dbReference type="NCBI Taxonomy" id="6604"/>
    <lineage>
        <taxon>Eukaryota</taxon>
        <taxon>Metazoa</taxon>
        <taxon>Spiralia</taxon>
        <taxon>Lophotrochozoa</taxon>
        <taxon>Mollusca</taxon>
        <taxon>Bivalvia</taxon>
        <taxon>Autobranchia</taxon>
        <taxon>Heteroconchia</taxon>
        <taxon>Euheterodonta</taxon>
        <taxon>Imparidentia</taxon>
        <taxon>Neoheterodontei</taxon>
        <taxon>Myida</taxon>
        <taxon>Myoidea</taxon>
        <taxon>Myidae</taxon>
        <taxon>Mya</taxon>
    </lineage>
</organism>
<dbReference type="PANTHER" id="PTHR34415:SF1">
    <property type="entry name" value="INTEGRASE CATALYTIC DOMAIN-CONTAINING PROTEIN"/>
    <property type="match status" value="1"/>
</dbReference>
<gene>
    <name evidence="2" type="ORF">MAR_038276</name>
</gene>
<feature type="domain" description="DUF7869" evidence="1">
    <location>
        <begin position="93"/>
        <end position="188"/>
    </location>
</feature>
<name>A0ABY7FR20_MYAAR</name>
<dbReference type="Proteomes" id="UP001164746">
    <property type="component" value="Chromosome 13"/>
</dbReference>
<proteinExistence type="predicted"/>
<accession>A0ABY7FR20</accession>
<dbReference type="EMBL" id="CP111024">
    <property type="protein sequence ID" value="WAR24607.1"/>
    <property type="molecule type" value="Genomic_DNA"/>
</dbReference>
<evidence type="ECO:0000259" key="1">
    <source>
        <dbReference type="Pfam" id="PF25273"/>
    </source>
</evidence>
<dbReference type="InterPro" id="IPR057191">
    <property type="entry name" value="DUF7869"/>
</dbReference>
<protein>
    <recommendedName>
        <fullName evidence="1">DUF7869 domain-containing protein</fullName>
    </recommendedName>
</protein>
<reference evidence="2" key="1">
    <citation type="submission" date="2022-11" db="EMBL/GenBank/DDBJ databases">
        <title>Centuries of genome instability and evolution in soft-shell clam transmissible cancer (bioRxiv).</title>
        <authorList>
            <person name="Hart S.F.M."/>
            <person name="Yonemitsu M.A."/>
            <person name="Giersch R.M."/>
            <person name="Beal B.F."/>
            <person name="Arriagada G."/>
            <person name="Davis B.W."/>
            <person name="Ostrander E.A."/>
            <person name="Goff S.P."/>
            <person name="Metzger M.J."/>
        </authorList>
    </citation>
    <scope>NUCLEOTIDE SEQUENCE</scope>
    <source>
        <strain evidence="2">MELC-2E11</strain>
        <tissue evidence="2">Siphon/mantle</tissue>
    </source>
</reference>